<evidence type="ECO:0000313" key="3">
    <source>
        <dbReference type="EMBL" id="SQC92022.1"/>
    </source>
</evidence>
<organism evidence="2 4">
    <name type="scientific">Cedecea neteri</name>
    <dbReference type="NCBI Taxonomy" id="158822"/>
    <lineage>
        <taxon>Bacteria</taxon>
        <taxon>Pseudomonadati</taxon>
        <taxon>Pseudomonadota</taxon>
        <taxon>Gammaproteobacteria</taxon>
        <taxon>Enterobacterales</taxon>
        <taxon>Enterobacteriaceae</taxon>
        <taxon>Cedecea</taxon>
    </lineage>
</organism>
<evidence type="ECO:0000313" key="2">
    <source>
        <dbReference type="EMBL" id="ATF95529.1"/>
    </source>
</evidence>
<evidence type="ECO:0000313" key="5">
    <source>
        <dbReference type="Proteomes" id="UP000251197"/>
    </source>
</evidence>
<dbReference type="EMBL" id="CP023526">
    <property type="protein sequence ID" value="ATF95529.1"/>
    <property type="molecule type" value="Genomic_DNA"/>
</dbReference>
<accession>A0A291E6L2</accession>
<dbReference type="EMBL" id="UAVU01000009">
    <property type="protein sequence ID" value="SQC92022.1"/>
    <property type="molecule type" value="Genomic_DNA"/>
</dbReference>
<feature type="transmembrane region" description="Helical" evidence="1">
    <location>
        <begin position="47"/>
        <end position="66"/>
    </location>
</feature>
<evidence type="ECO:0000313" key="4">
    <source>
        <dbReference type="Proteomes" id="UP000217979"/>
    </source>
</evidence>
<sequence length="103" mass="11525">MKHKMNSDTGKCMMCGHPLPLQTVQKLCDRCLSVFSPVSGSRKIMRAMLMLFLVIIIGLVLEGLWATGTIAPHNWFCSSRARKSLSARKGDMDSIFRLYCSSI</sequence>
<dbReference type="Proteomes" id="UP000251197">
    <property type="component" value="Unassembled WGS sequence"/>
</dbReference>
<evidence type="ECO:0000256" key="1">
    <source>
        <dbReference type="SAM" id="Phobius"/>
    </source>
</evidence>
<keyword evidence="2" id="KW-0614">Plasmid</keyword>
<reference evidence="3 5" key="2">
    <citation type="submission" date="2018-06" db="EMBL/GenBank/DDBJ databases">
        <authorList>
            <consortium name="Pathogen Informatics"/>
            <person name="Doyle S."/>
        </authorList>
    </citation>
    <scope>NUCLEOTIDE SEQUENCE [LARGE SCALE GENOMIC DNA]</scope>
    <source>
        <strain evidence="3 5">NCTC12120</strain>
    </source>
</reference>
<keyword evidence="1" id="KW-0812">Transmembrane</keyword>
<protein>
    <submittedName>
        <fullName evidence="2">DUF2116 family Zn-ribbon domain-containing protein</fullName>
    </submittedName>
</protein>
<proteinExistence type="predicted"/>
<name>A0A291E6L2_9ENTR</name>
<keyword evidence="1" id="KW-1133">Transmembrane helix</keyword>
<dbReference type="AlphaFoldDB" id="A0A291E6L2"/>
<gene>
    <name evidence="2" type="ORF">CO704_26030</name>
    <name evidence="3" type="ORF">NCTC12120_05207</name>
</gene>
<dbReference type="Proteomes" id="UP000217979">
    <property type="component" value="Plasmid unnamed"/>
</dbReference>
<reference evidence="2 4" key="1">
    <citation type="submission" date="2017-09" db="EMBL/GenBank/DDBJ databases">
        <title>FDA dAtabase for Regulatory Grade micrObial Sequences (FDA-ARGOS): Supporting development and validation of Infectious Disease Dx tests.</title>
        <authorList>
            <person name="Minogue T."/>
            <person name="Wolcott M."/>
            <person name="Wasieloski L."/>
            <person name="Aguilar W."/>
            <person name="Moore D."/>
            <person name="Tallon L."/>
            <person name="Sadzewicz L."/>
            <person name="Ott S."/>
            <person name="Zhao X."/>
            <person name="Nagaraj S."/>
            <person name="Vavikolanu K."/>
            <person name="Aluvathingal J."/>
            <person name="Nadendla S."/>
            <person name="Sichtig H."/>
        </authorList>
    </citation>
    <scope>NUCLEOTIDE SEQUENCE [LARGE SCALE GENOMIC DNA]</scope>
    <source>
        <strain evidence="2 4">FDAARGOS_392</strain>
        <plasmid evidence="4">Plasmid unnamed</plasmid>
        <plasmid evidence="2">unnamed</plasmid>
    </source>
</reference>
<keyword evidence="1" id="KW-0472">Membrane</keyword>
<geneLocation type="plasmid" evidence="2">
    <name>unnamed</name>
</geneLocation>